<evidence type="ECO:0000256" key="16">
    <source>
        <dbReference type="RuleBase" id="RU367023"/>
    </source>
</evidence>
<evidence type="ECO:0000256" key="10">
    <source>
        <dbReference type="ARBA" id="ARBA00022824"/>
    </source>
</evidence>
<evidence type="ECO:0000256" key="13">
    <source>
        <dbReference type="ARBA" id="ARBA00023136"/>
    </source>
</evidence>
<keyword evidence="8" id="KW-0812">Transmembrane</keyword>
<dbReference type="OrthoDB" id="264532at2759"/>
<evidence type="ECO:0000256" key="7">
    <source>
        <dbReference type="ARBA" id="ARBA00022679"/>
    </source>
</evidence>
<evidence type="ECO:0000256" key="4">
    <source>
        <dbReference type="ARBA" id="ARBA00005420"/>
    </source>
</evidence>
<comment type="pathway">
    <text evidence="3">Lipid metabolism.</text>
</comment>
<evidence type="ECO:0000256" key="1">
    <source>
        <dbReference type="ARBA" id="ARBA00004477"/>
    </source>
</evidence>
<gene>
    <name evidence="17" type="ORF">BCR42DRAFT_410894</name>
</gene>
<keyword evidence="14 16" id="KW-0012">Acyltransferase</keyword>
<dbReference type="STRING" id="90262.A0A1X2IL08"/>
<accession>A0A1X2IL08</accession>
<dbReference type="GO" id="GO:0019432">
    <property type="term" value="P:triglyceride biosynthetic process"/>
    <property type="evidence" value="ECO:0007669"/>
    <property type="project" value="UniProtKB-UniRule"/>
</dbReference>
<keyword evidence="13" id="KW-0472">Membrane</keyword>
<comment type="subcellular location">
    <subcellularLocation>
        <location evidence="1 16">Endoplasmic reticulum membrane</location>
        <topology evidence="1 16">Multi-pass membrane protein</topology>
    </subcellularLocation>
</comment>
<comment type="catalytic activity">
    <reaction evidence="15 16">
        <text>an acyl-CoA + a 1,2-diacyl-sn-glycerol = a triacyl-sn-glycerol + CoA</text>
        <dbReference type="Rhea" id="RHEA:10868"/>
        <dbReference type="ChEBI" id="CHEBI:17815"/>
        <dbReference type="ChEBI" id="CHEBI:57287"/>
        <dbReference type="ChEBI" id="CHEBI:58342"/>
        <dbReference type="ChEBI" id="CHEBI:64615"/>
        <dbReference type="EC" id="2.3.1.20"/>
    </reaction>
</comment>
<dbReference type="InterPro" id="IPR007130">
    <property type="entry name" value="DAGAT"/>
</dbReference>
<keyword evidence="6 16" id="KW-0444">Lipid biosynthesis</keyword>
<dbReference type="GO" id="GO:0005789">
    <property type="term" value="C:endoplasmic reticulum membrane"/>
    <property type="evidence" value="ECO:0007669"/>
    <property type="project" value="UniProtKB-SubCell"/>
</dbReference>
<evidence type="ECO:0000256" key="8">
    <source>
        <dbReference type="ARBA" id="ARBA00022692"/>
    </source>
</evidence>
<reference evidence="17 18" key="1">
    <citation type="submission" date="2016-07" db="EMBL/GenBank/DDBJ databases">
        <title>Pervasive Adenine N6-methylation of Active Genes in Fungi.</title>
        <authorList>
            <consortium name="DOE Joint Genome Institute"/>
            <person name="Mondo S.J."/>
            <person name="Dannebaum R.O."/>
            <person name="Kuo R.C."/>
            <person name="Labutti K."/>
            <person name="Haridas S."/>
            <person name="Kuo A."/>
            <person name="Salamov A."/>
            <person name="Ahrendt S.R."/>
            <person name="Lipzen A."/>
            <person name="Sullivan W."/>
            <person name="Andreopoulos W.B."/>
            <person name="Clum A."/>
            <person name="Lindquist E."/>
            <person name="Daum C."/>
            <person name="Ramamoorthy G.K."/>
            <person name="Gryganskyi A."/>
            <person name="Culley D."/>
            <person name="Magnuson J.K."/>
            <person name="James T.Y."/>
            <person name="O'Malley M.A."/>
            <person name="Stajich J.E."/>
            <person name="Spatafora J.W."/>
            <person name="Visel A."/>
            <person name="Grigoriev I.V."/>
        </authorList>
    </citation>
    <scope>NUCLEOTIDE SEQUENCE [LARGE SCALE GENOMIC DNA]</scope>
    <source>
        <strain evidence="17 18">NRRL 1336</strain>
    </source>
</reference>
<evidence type="ECO:0000256" key="6">
    <source>
        <dbReference type="ARBA" id="ARBA00022516"/>
    </source>
</evidence>
<proteinExistence type="inferred from homology"/>
<dbReference type="EC" id="2.3.1.20" evidence="5 16"/>
<evidence type="ECO:0000313" key="17">
    <source>
        <dbReference type="EMBL" id="ORZ18473.1"/>
    </source>
</evidence>
<comment type="similarity">
    <text evidence="4 16">Belongs to the diacylglycerol acyltransferase family.</text>
</comment>
<dbReference type="GO" id="GO:0004144">
    <property type="term" value="F:diacylglycerol O-acyltransferase activity"/>
    <property type="evidence" value="ECO:0007669"/>
    <property type="project" value="UniProtKB-UniRule"/>
</dbReference>
<dbReference type="GO" id="GO:0006071">
    <property type="term" value="P:glycerol metabolic process"/>
    <property type="evidence" value="ECO:0007669"/>
    <property type="project" value="UniProtKB-UniRule"/>
</dbReference>
<protein>
    <recommendedName>
        <fullName evidence="5 16">Diacylglycerol O-acyltransferase</fullName>
        <ecNumber evidence="5 16">2.3.1.20</ecNumber>
    </recommendedName>
</protein>
<keyword evidence="7 17" id="KW-0808">Transferase</keyword>
<keyword evidence="10 16" id="KW-0256">Endoplasmic reticulum</keyword>
<dbReference type="EMBL" id="MCGE01000008">
    <property type="protein sequence ID" value="ORZ18473.1"/>
    <property type="molecule type" value="Genomic_DNA"/>
</dbReference>
<evidence type="ECO:0000256" key="11">
    <source>
        <dbReference type="ARBA" id="ARBA00022989"/>
    </source>
</evidence>
<keyword evidence="11" id="KW-1133">Transmembrane helix</keyword>
<keyword evidence="18" id="KW-1185">Reference proteome</keyword>
<evidence type="ECO:0000256" key="12">
    <source>
        <dbReference type="ARBA" id="ARBA00023098"/>
    </source>
</evidence>
<comment type="function">
    <text evidence="16">Catalyzes the terminal and only committed step in triacylglycerol synthesis by using diacylglycerol and fatty acyl CoA as substrates.</text>
</comment>
<comment type="caution">
    <text evidence="17">The sequence shown here is derived from an EMBL/GenBank/DDBJ whole genome shotgun (WGS) entry which is preliminary data.</text>
</comment>
<dbReference type="Proteomes" id="UP000193560">
    <property type="component" value="Unassembled WGS sequence"/>
</dbReference>
<evidence type="ECO:0000256" key="15">
    <source>
        <dbReference type="ARBA" id="ARBA00048109"/>
    </source>
</evidence>
<dbReference type="PANTHER" id="PTHR12317">
    <property type="entry name" value="DIACYLGLYCEROL O-ACYLTRANSFERASE"/>
    <property type="match status" value="1"/>
</dbReference>
<dbReference type="UniPathway" id="UPA00282"/>
<comment type="pathway">
    <text evidence="2 16">Glycerolipid metabolism; triacylglycerol biosynthesis.</text>
</comment>
<dbReference type="CDD" id="cd07987">
    <property type="entry name" value="LPLAT_MGAT-like"/>
    <property type="match status" value="1"/>
</dbReference>
<sequence>MLSIVIWLSTALSFTALFLVFWTQPFWFPLALMYMAYIYLDPAPVQGGRRLQSVREWSLWKYVADYFPIQIIKEHDLDPSKNYLFGYHPHGILCFGAVSTFATEGSGFSRLFPGVIPRLATVPFTLFLPFYRDLLLSMGFCSSSRASCEHVLKSGPGESLAIVIGGAVEALSSSPGTNRLVLKNVWASLVPVFAFGEADLYHQFKLADNSIASGIRSFIKKLCGIAVPLFYGRGIFNYDFGLVPYRRPVTVIVGKPISVPKLEKDQVEPSKEQILEVQDRYIKELTGIYDRYKDMYAQDRQQELEIIA</sequence>
<evidence type="ECO:0000256" key="2">
    <source>
        <dbReference type="ARBA" id="ARBA00004771"/>
    </source>
</evidence>
<keyword evidence="9" id="KW-0319">Glycerol metabolism</keyword>
<dbReference type="AlphaFoldDB" id="A0A1X2IL08"/>
<evidence type="ECO:0000256" key="14">
    <source>
        <dbReference type="ARBA" id="ARBA00023315"/>
    </source>
</evidence>
<dbReference type="PANTHER" id="PTHR12317:SF0">
    <property type="entry name" value="ACYLTRANSFERASE"/>
    <property type="match status" value="1"/>
</dbReference>
<name>A0A1X2IL08_9FUNG</name>
<evidence type="ECO:0000256" key="9">
    <source>
        <dbReference type="ARBA" id="ARBA00022798"/>
    </source>
</evidence>
<keyword evidence="12 16" id="KW-0443">Lipid metabolism</keyword>
<evidence type="ECO:0000256" key="3">
    <source>
        <dbReference type="ARBA" id="ARBA00005189"/>
    </source>
</evidence>
<evidence type="ECO:0000256" key="5">
    <source>
        <dbReference type="ARBA" id="ARBA00013244"/>
    </source>
</evidence>
<dbReference type="Pfam" id="PF03982">
    <property type="entry name" value="DAGAT"/>
    <property type="match status" value="1"/>
</dbReference>
<evidence type="ECO:0000313" key="18">
    <source>
        <dbReference type="Proteomes" id="UP000193560"/>
    </source>
</evidence>
<organism evidence="17 18">
    <name type="scientific">Absidia repens</name>
    <dbReference type="NCBI Taxonomy" id="90262"/>
    <lineage>
        <taxon>Eukaryota</taxon>
        <taxon>Fungi</taxon>
        <taxon>Fungi incertae sedis</taxon>
        <taxon>Mucoromycota</taxon>
        <taxon>Mucoromycotina</taxon>
        <taxon>Mucoromycetes</taxon>
        <taxon>Mucorales</taxon>
        <taxon>Cunninghamellaceae</taxon>
        <taxon>Absidia</taxon>
    </lineage>
</organism>